<dbReference type="EMBL" id="WEHW01000055">
    <property type="protein sequence ID" value="KAB7650004.1"/>
    <property type="molecule type" value="Genomic_DNA"/>
</dbReference>
<proteinExistence type="predicted"/>
<comment type="caution">
    <text evidence="1">The sequence shown here is derived from an EMBL/GenBank/DDBJ whole genome shotgun (WGS) entry which is preliminary data.</text>
</comment>
<accession>A0AAI9WMA7</accession>
<keyword evidence="2" id="KW-1185">Reference proteome</keyword>
<sequence length="135" mass="15588">MLNESHAVLEVEVEEVIERFNKAVNAIDYVRFPIRDESSCRAYLQVLLIGAAMLPKVETHTALGRSDLEVESGSRHWVFEFKYSQNGEDAGKLLEEAANQIRSRRYGETPHGKELIRVALVFDGRRRQFVRWARL</sequence>
<name>A0AAI9WMA7_9BURK</name>
<reference evidence="1 2" key="1">
    <citation type="submission" date="2019-10" db="EMBL/GenBank/DDBJ databases">
        <title>Genome diversity of Sutterella seckii.</title>
        <authorList>
            <person name="Chaplin A.V."/>
            <person name="Sokolova S.R."/>
            <person name="Mosin K.A."/>
            <person name="Ivanova E.L."/>
            <person name="Kochetkova T.O."/>
            <person name="Goltsov A.Y."/>
            <person name="Trofimov D.Y."/>
            <person name="Efimov B.A."/>
        </authorList>
    </citation>
    <scope>NUCLEOTIDE SEQUENCE [LARGE SCALE GENOMIC DNA]</scope>
    <source>
        <strain evidence="1 2">ASD3426</strain>
    </source>
</reference>
<dbReference type="AlphaFoldDB" id="A0AAI9WMA7"/>
<protein>
    <recommendedName>
        <fullName evidence="3">PD-(D/E)XK nuclease superfamily protein</fullName>
    </recommendedName>
</protein>
<evidence type="ECO:0000313" key="1">
    <source>
        <dbReference type="EMBL" id="KAB7650004.1"/>
    </source>
</evidence>
<dbReference type="InterPro" id="IPR012547">
    <property type="entry name" value="PDDEXK_9"/>
</dbReference>
<gene>
    <name evidence="1" type="ORF">GBM96_10205</name>
</gene>
<dbReference type="Pfam" id="PF08011">
    <property type="entry name" value="PDDEXK_9"/>
    <property type="match status" value="1"/>
</dbReference>
<evidence type="ECO:0000313" key="2">
    <source>
        <dbReference type="Proteomes" id="UP000469462"/>
    </source>
</evidence>
<dbReference type="Proteomes" id="UP000469462">
    <property type="component" value="Unassembled WGS sequence"/>
</dbReference>
<evidence type="ECO:0008006" key="3">
    <source>
        <dbReference type="Google" id="ProtNLM"/>
    </source>
</evidence>
<organism evidence="1 2">
    <name type="scientific">Sutterella seckii</name>
    <dbReference type="NCBI Taxonomy" id="1944635"/>
    <lineage>
        <taxon>Bacteria</taxon>
        <taxon>Pseudomonadati</taxon>
        <taxon>Pseudomonadota</taxon>
        <taxon>Betaproteobacteria</taxon>
        <taxon>Burkholderiales</taxon>
        <taxon>Sutterellaceae</taxon>
        <taxon>Sutterella</taxon>
    </lineage>
</organism>